<reference evidence="1" key="2">
    <citation type="submission" date="2021-02" db="EMBL/GenBank/DDBJ databases">
        <authorList>
            <person name="Kimball J.A."/>
            <person name="Haas M.W."/>
            <person name="Macchietto M."/>
            <person name="Kono T."/>
            <person name="Duquette J."/>
            <person name="Shao M."/>
        </authorList>
    </citation>
    <scope>NUCLEOTIDE SEQUENCE</scope>
    <source>
        <tissue evidence="1">Fresh leaf tissue</tissue>
    </source>
</reference>
<accession>A0A8J5T5F2</accession>
<dbReference type="AlphaFoldDB" id="A0A8J5T5F2"/>
<evidence type="ECO:0000313" key="2">
    <source>
        <dbReference type="Proteomes" id="UP000729402"/>
    </source>
</evidence>
<protein>
    <submittedName>
        <fullName evidence="1">Uncharacterized protein</fullName>
    </submittedName>
</protein>
<reference evidence="1" key="1">
    <citation type="journal article" date="2021" name="bioRxiv">
        <title>Whole Genome Assembly and Annotation of Northern Wild Rice, Zizania palustris L., Supports a Whole Genome Duplication in the Zizania Genus.</title>
        <authorList>
            <person name="Haas M."/>
            <person name="Kono T."/>
            <person name="Macchietto M."/>
            <person name="Millas R."/>
            <person name="McGilp L."/>
            <person name="Shao M."/>
            <person name="Duquette J."/>
            <person name="Hirsch C.N."/>
            <person name="Kimball J."/>
        </authorList>
    </citation>
    <scope>NUCLEOTIDE SEQUENCE</scope>
    <source>
        <tissue evidence="1">Fresh leaf tissue</tissue>
    </source>
</reference>
<dbReference type="Proteomes" id="UP000729402">
    <property type="component" value="Unassembled WGS sequence"/>
</dbReference>
<evidence type="ECO:0000313" key="1">
    <source>
        <dbReference type="EMBL" id="KAG8074048.1"/>
    </source>
</evidence>
<keyword evidence="2" id="KW-1185">Reference proteome</keyword>
<dbReference type="EMBL" id="JAAALK010000283">
    <property type="protein sequence ID" value="KAG8074048.1"/>
    <property type="molecule type" value="Genomic_DNA"/>
</dbReference>
<sequence>MVVRKRSSNEICDRIKTSVCPSTKIKEKVLKQRDLVIFTSRPQNSKPSPQFKELKGKRTQIDWIFRQTLFLSPRKKEWCWGLDHIKRRPYNDQGVVIITVYTLENLNPEYSLNAKSRDVDEVIS</sequence>
<comment type="caution">
    <text evidence="1">The sequence shown here is derived from an EMBL/GenBank/DDBJ whole genome shotgun (WGS) entry which is preliminary data.</text>
</comment>
<name>A0A8J5T5F2_ZIZPA</name>
<proteinExistence type="predicted"/>
<gene>
    <name evidence="1" type="ORF">GUJ93_ZPchr0006g46096</name>
</gene>
<organism evidence="1 2">
    <name type="scientific">Zizania palustris</name>
    <name type="common">Northern wild rice</name>
    <dbReference type="NCBI Taxonomy" id="103762"/>
    <lineage>
        <taxon>Eukaryota</taxon>
        <taxon>Viridiplantae</taxon>
        <taxon>Streptophyta</taxon>
        <taxon>Embryophyta</taxon>
        <taxon>Tracheophyta</taxon>
        <taxon>Spermatophyta</taxon>
        <taxon>Magnoliopsida</taxon>
        <taxon>Liliopsida</taxon>
        <taxon>Poales</taxon>
        <taxon>Poaceae</taxon>
        <taxon>BOP clade</taxon>
        <taxon>Oryzoideae</taxon>
        <taxon>Oryzeae</taxon>
        <taxon>Zizaniinae</taxon>
        <taxon>Zizania</taxon>
    </lineage>
</organism>